<sequence length="194" mass="21290">MDFTVGRSAGYRRGRTAAAGGLATDLSADAGLRAAYAAHGPELYRFALRQLRDEGTAQEAVQEVFLRAWRSADRFDPEVAGLRVWLFAIARTVVMDQTRRLAGRHAKQSAGPGLPTLLTEPGLAESMLDRWLVEEALRRLSGPHRAVLVETYLRGRPCHELAAEVGVPAGVLRSRIFYALKALHLAMEEMGVEP</sequence>
<dbReference type="GO" id="GO:0006352">
    <property type="term" value="P:DNA-templated transcription initiation"/>
    <property type="evidence" value="ECO:0007669"/>
    <property type="project" value="InterPro"/>
</dbReference>
<proteinExistence type="inferred from homology"/>
<evidence type="ECO:0000256" key="3">
    <source>
        <dbReference type="ARBA" id="ARBA00023082"/>
    </source>
</evidence>
<comment type="similarity">
    <text evidence="1">Belongs to the sigma-70 factor family. ECF subfamily.</text>
</comment>
<keyword evidence="2" id="KW-0805">Transcription regulation</keyword>
<dbReference type="InterPro" id="IPR013325">
    <property type="entry name" value="RNA_pol_sigma_r2"/>
</dbReference>
<dbReference type="InterPro" id="IPR007630">
    <property type="entry name" value="RNA_pol_sigma70_r4"/>
</dbReference>
<dbReference type="SUPFAM" id="SSF88946">
    <property type="entry name" value="Sigma2 domain of RNA polymerase sigma factors"/>
    <property type="match status" value="1"/>
</dbReference>
<evidence type="ECO:0000256" key="5">
    <source>
        <dbReference type="ARBA" id="ARBA00023163"/>
    </source>
</evidence>
<accession>A0A7W7FU96</accession>
<dbReference type="SUPFAM" id="SSF88659">
    <property type="entry name" value="Sigma3 and sigma4 domains of RNA polymerase sigma factors"/>
    <property type="match status" value="1"/>
</dbReference>
<dbReference type="NCBIfam" id="TIGR02937">
    <property type="entry name" value="sigma70-ECF"/>
    <property type="match status" value="1"/>
</dbReference>
<evidence type="ECO:0000313" key="8">
    <source>
        <dbReference type="EMBL" id="MBB4677855.1"/>
    </source>
</evidence>
<reference evidence="8 9" key="1">
    <citation type="submission" date="2020-08" db="EMBL/GenBank/DDBJ databases">
        <title>Sequencing the genomes of 1000 actinobacteria strains.</title>
        <authorList>
            <person name="Klenk H.-P."/>
        </authorList>
    </citation>
    <scope>NUCLEOTIDE SEQUENCE [LARGE SCALE GENOMIC DNA]</scope>
    <source>
        <strain evidence="8 9">DSM 44230</strain>
    </source>
</reference>
<feature type="domain" description="RNA polymerase sigma-70 region 2" evidence="6">
    <location>
        <begin position="36"/>
        <end position="101"/>
    </location>
</feature>
<protein>
    <submittedName>
        <fullName evidence="8">RNA polymerase sigma-70 factor (ECF subfamily)</fullName>
    </submittedName>
</protein>
<feature type="domain" description="RNA polymerase sigma-70 region 4" evidence="7">
    <location>
        <begin position="136"/>
        <end position="183"/>
    </location>
</feature>
<evidence type="ECO:0000256" key="1">
    <source>
        <dbReference type="ARBA" id="ARBA00010641"/>
    </source>
</evidence>
<dbReference type="Gene3D" id="1.10.10.10">
    <property type="entry name" value="Winged helix-like DNA-binding domain superfamily/Winged helix DNA-binding domain"/>
    <property type="match status" value="1"/>
</dbReference>
<evidence type="ECO:0000259" key="7">
    <source>
        <dbReference type="Pfam" id="PF04545"/>
    </source>
</evidence>
<keyword evidence="5" id="KW-0804">Transcription</keyword>
<organism evidence="8 9">
    <name type="scientific">Crossiella cryophila</name>
    <dbReference type="NCBI Taxonomy" id="43355"/>
    <lineage>
        <taxon>Bacteria</taxon>
        <taxon>Bacillati</taxon>
        <taxon>Actinomycetota</taxon>
        <taxon>Actinomycetes</taxon>
        <taxon>Pseudonocardiales</taxon>
        <taxon>Pseudonocardiaceae</taxon>
        <taxon>Crossiella</taxon>
    </lineage>
</organism>
<dbReference type="PANTHER" id="PTHR43133">
    <property type="entry name" value="RNA POLYMERASE ECF-TYPE SIGMA FACTO"/>
    <property type="match status" value="1"/>
</dbReference>
<dbReference type="GO" id="GO:0003677">
    <property type="term" value="F:DNA binding"/>
    <property type="evidence" value="ECO:0007669"/>
    <property type="project" value="UniProtKB-KW"/>
</dbReference>
<dbReference type="InterPro" id="IPR039425">
    <property type="entry name" value="RNA_pol_sigma-70-like"/>
</dbReference>
<dbReference type="InterPro" id="IPR013324">
    <property type="entry name" value="RNA_pol_sigma_r3/r4-like"/>
</dbReference>
<dbReference type="Gene3D" id="1.10.1740.10">
    <property type="match status" value="1"/>
</dbReference>
<name>A0A7W7FU96_9PSEU</name>
<evidence type="ECO:0000256" key="2">
    <source>
        <dbReference type="ARBA" id="ARBA00023015"/>
    </source>
</evidence>
<dbReference type="Proteomes" id="UP000533598">
    <property type="component" value="Unassembled WGS sequence"/>
</dbReference>
<keyword evidence="9" id="KW-1185">Reference proteome</keyword>
<keyword evidence="3" id="KW-0731">Sigma factor</keyword>
<dbReference type="EMBL" id="JACHMH010000001">
    <property type="protein sequence ID" value="MBB4677855.1"/>
    <property type="molecule type" value="Genomic_DNA"/>
</dbReference>
<gene>
    <name evidence="8" type="ORF">HNR67_003973</name>
</gene>
<dbReference type="AlphaFoldDB" id="A0A7W7FU96"/>
<dbReference type="RefSeq" id="WP_185003751.1">
    <property type="nucleotide sequence ID" value="NZ_BAAAUI010000044.1"/>
</dbReference>
<dbReference type="Pfam" id="PF04542">
    <property type="entry name" value="Sigma70_r2"/>
    <property type="match status" value="1"/>
</dbReference>
<dbReference type="InterPro" id="IPR036388">
    <property type="entry name" value="WH-like_DNA-bd_sf"/>
</dbReference>
<dbReference type="InterPro" id="IPR014284">
    <property type="entry name" value="RNA_pol_sigma-70_dom"/>
</dbReference>
<keyword evidence="4" id="KW-0238">DNA-binding</keyword>
<evidence type="ECO:0000313" key="9">
    <source>
        <dbReference type="Proteomes" id="UP000533598"/>
    </source>
</evidence>
<dbReference type="InterPro" id="IPR007627">
    <property type="entry name" value="RNA_pol_sigma70_r2"/>
</dbReference>
<dbReference type="PANTHER" id="PTHR43133:SF52">
    <property type="entry name" value="ECF RNA POLYMERASE SIGMA FACTOR SIGL"/>
    <property type="match status" value="1"/>
</dbReference>
<dbReference type="Pfam" id="PF04545">
    <property type="entry name" value="Sigma70_r4"/>
    <property type="match status" value="1"/>
</dbReference>
<dbReference type="GO" id="GO:0016987">
    <property type="term" value="F:sigma factor activity"/>
    <property type="evidence" value="ECO:0007669"/>
    <property type="project" value="UniProtKB-KW"/>
</dbReference>
<comment type="caution">
    <text evidence="8">The sequence shown here is derived from an EMBL/GenBank/DDBJ whole genome shotgun (WGS) entry which is preliminary data.</text>
</comment>
<evidence type="ECO:0000256" key="4">
    <source>
        <dbReference type="ARBA" id="ARBA00023125"/>
    </source>
</evidence>
<evidence type="ECO:0000259" key="6">
    <source>
        <dbReference type="Pfam" id="PF04542"/>
    </source>
</evidence>